<reference evidence="2 3" key="1">
    <citation type="submission" date="2016-07" db="EMBL/GenBank/DDBJ databases">
        <title>Complete genome sequence of the Lentzea guizhouensis DHS C013.</title>
        <authorList>
            <person name="Cao C."/>
        </authorList>
    </citation>
    <scope>NUCLEOTIDE SEQUENCE [LARGE SCALE GENOMIC DNA]</scope>
    <source>
        <strain evidence="2 3">DHS C013</strain>
    </source>
</reference>
<evidence type="ECO:0000313" key="2">
    <source>
        <dbReference type="EMBL" id="ANZ40048.1"/>
    </source>
</evidence>
<dbReference type="EMBL" id="CP016793">
    <property type="protein sequence ID" value="ANZ40048.1"/>
    <property type="molecule type" value="Genomic_DNA"/>
</dbReference>
<dbReference type="CDD" id="cd06577">
    <property type="entry name" value="PASTA_pknB"/>
    <property type="match status" value="1"/>
</dbReference>
<sequence>MREHRTVVVPDFRGRQALDAWLRGHNAGLLLQGTDPDSHPLLNGVVVAQRPGPGTLMRRWDSVTVWVDGGGDGSGVREPRRPRPLHREAGGEKPVH</sequence>
<dbReference type="InterPro" id="IPR005543">
    <property type="entry name" value="PASTA_dom"/>
</dbReference>
<name>A0A1B2HQQ1_9PSEU</name>
<evidence type="ECO:0000256" key="1">
    <source>
        <dbReference type="SAM" id="MobiDB-lite"/>
    </source>
</evidence>
<evidence type="ECO:0000313" key="3">
    <source>
        <dbReference type="Proteomes" id="UP000093053"/>
    </source>
</evidence>
<feature type="region of interest" description="Disordered" evidence="1">
    <location>
        <begin position="69"/>
        <end position="96"/>
    </location>
</feature>
<dbReference type="Proteomes" id="UP000093053">
    <property type="component" value="Chromosome"/>
</dbReference>
<organism evidence="2 3">
    <name type="scientific">Lentzea guizhouensis</name>
    <dbReference type="NCBI Taxonomy" id="1586287"/>
    <lineage>
        <taxon>Bacteria</taxon>
        <taxon>Bacillati</taxon>
        <taxon>Actinomycetota</taxon>
        <taxon>Actinomycetes</taxon>
        <taxon>Pseudonocardiales</taxon>
        <taxon>Pseudonocardiaceae</taxon>
        <taxon>Lentzea</taxon>
    </lineage>
</organism>
<dbReference type="Gene3D" id="3.30.10.20">
    <property type="match status" value="1"/>
</dbReference>
<proteinExistence type="predicted"/>
<dbReference type="OrthoDB" id="3634892at2"/>
<gene>
    <name evidence="2" type="ORF">BBK82_32435</name>
</gene>
<keyword evidence="3" id="KW-1185">Reference proteome</keyword>
<dbReference type="KEGG" id="led:BBK82_32435"/>
<feature type="compositionally biased region" description="Basic and acidic residues" evidence="1">
    <location>
        <begin position="75"/>
        <end position="96"/>
    </location>
</feature>
<dbReference type="AlphaFoldDB" id="A0A1B2HQQ1"/>
<dbReference type="RefSeq" id="WP_065918389.1">
    <property type="nucleotide sequence ID" value="NZ_CP016793.1"/>
</dbReference>
<accession>A0A1B2HQQ1</accession>
<protein>
    <submittedName>
        <fullName evidence="2">Uncharacterized protein</fullName>
    </submittedName>
</protein>
<dbReference type="STRING" id="1586287.BBK82_32435"/>